<dbReference type="EMBL" id="CAEKDK010000002">
    <property type="protein sequence ID" value="CAB4270308.1"/>
    <property type="molecule type" value="Genomic_DNA"/>
</dbReference>
<evidence type="ECO:0000313" key="5">
    <source>
        <dbReference type="Proteomes" id="UP000507245"/>
    </source>
</evidence>
<evidence type="ECO:0000313" key="2">
    <source>
        <dbReference type="EMBL" id="CAB4270308.1"/>
    </source>
</evidence>
<evidence type="ECO:0000313" key="3">
    <source>
        <dbReference type="EMBL" id="CAB4300707.1"/>
    </source>
</evidence>
<feature type="compositionally biased region" description="Basic and acidic residues" evidence="1">
    <location>
        <begin position="26"/>
        <end position="38"/>
    </location>
</feature>
<reference evidence="5" key="1">
    <citation type="journal article" date="2020" name="Genome Biol.">
        <title>Gamete binning: chromosome-level and haplotype-resolved genome assembly enabled by high-throughput single-cell sequencing of gamete genomes.</title>
        <authorList>
            <person name="Campoy J.A."/>
            <person name="Sun H."/>
            <person name="Goel M."/>
            <person name="Jiao W.-B."/>
            <person name="Folz-Donahue K."/>
            <person name="Wang N."/>
            <person name="Rubio M."/>
            <person name="Liu C."/>
            <person name="Kukat C."/>
            <person name="Ruiz D."/>
            <person name="Huettel B."/>
            <person name="Schneeberger K."/>
        </authorList>
    </citation>
    <scope>NUCLEOTIDE SEQUENCE [LARGE SCALE GENOMIC DNA]</scope>
    <source>
        <strain evidence="5">cv. Rojo Pasion</strain>
    </source>
</reference>
<dbReference type="Proteomes" id="UP000507222">
    <property type="component" value="Unassembled WGS sequence"/>
</dbReference>
<proteinExistence type="predicted"/>
<keyword evidence="5" id="KW-1185">Reference proteome</keyword>
<reference evidence="3 4" key="2">
    <citation type="submission" date="2020-05" db="EMBL/GenBank/DDBJ databases">
        <authorList>
            <person name="Campoy J."/>
            <person name="Schneeberger K."/>
            <person name="Spophaly S."/>
        </authorList>
    </citation>
    <scope>NUCLEOTIDE SEQUENCE [LARGE SCALE GENOMIC DNA]</scope>
    <source>
        <strain evidence="3">PruArmRojPasFocal</strain>
    </source>
</reference>
<evidence type="ECO:0000313" key="4">
    <source>
        <dbReference type="Proteomes" id="UP000507222"/>
    </source>
</evidence>
<name>A0A6J5WL73_PRUAR</name>
<evidence type="ECO:0000256" key="1">
    <source>
        <dbReference type="SAM" id="MobiDB-lite"/>
    </source>
</evidence>
<gene>
    <name evidence="2" type="ORF">CURHAP_LOCUS16373</name>
    <name evidence="3" type="ORF">ORAREDHAP_LOCUS15957</name>
</gene>
<feature type="region of interest" description="Disordered" evidence="1">
    <location>
        <begin position="1"/>
        <end position="57"/>
    </location>
</feature>
<feature type="compositionally biased region" description="Basic and acidic residues" evidence="1">
    <location>
        <begin position="1"/>
        <end position="11"/>
    </location>
</feature>
<dbReference type="AlphaFoldDB" id="A0A6J5WL73"/>
<organism evidence="3 5">
    <name type="scientific">Prunus armeniaca</name>
    <name type="common">Apricot</name>
    <name type="synonym">Armeniaca vulgaris</name>
    <dbReference type="NCBI Taxonomy" id="36596"/>
    <lineage>
        <taxon>Eukaryota</taxon>
        <taxon>Viridiplantae</taxon>
        <taxon>Streptophyta</taxon>
        <taxon>Embryophyta</taxon>
        <taxon>Tracheophyta</taxon>
        <taxon>Spermatophyta</taxon>
        <taxon>Magnoliopsida</taxon>
        <taxon>eudicotyledons</taxon>
        <taxon>Gunneridae</taxon>
        <taxon>Pentapetalae</taxon>
        <taxon>rosids</taxon>
        <taxon>fabids</taxon>
        <taxon>Rosales</taxon>
        <taxon>Rosaceae</taxon>
        <taxon>Amygdaloideae</taxon>
        <taxon>Amygdaleae</taxon>
        <taxon>Prunus</taxon>
    </lineage>
</organism>
<dbReference type="Proteomes" id="UP000507245">
    <property type="component" value="Unassembled WGS sequence"/>
</dbReference>
<sequence>MGMGKGREGTQKSRRGIGGWKGKRLKMPERQSENERRGRLCPICRSSPRIPRPEPEL</sequence>
<dbReference type="EMBL" id="CAEKKB010000002">
    <property type="protein sequence ID" value="CAB4300707.1"/>
    <property type="molecule type" value="Genomic_DNA"/>
</dbReference>
<protein>
    <submittedName>
        <fullName evidence="3">Uncharacterized protein</fullName>
    </submittedName>
</protein>
<accession>A0A6J5WL73</accession>